<dbReference type="AlphaFoldDB" id="X1TUI7"/>
<comment type="caution">
    <text evidence="1">The sequence shown here is derived from an EMBL/GenBank/DDBJ whole genome shotgun (WGS) entry which is preliminary data.</text>
</comment>
<proteinExistence type="predicted"/>
<protein>
    <submittedName>
        <fullName evidence="1">Uncharacterized protein</fullName>
    </submittedName>
</protein>
<reference evidence="1" key="1">
    <citation type="journal article" date="2014" name="Front. Microbiol.">
        <title>High frequency of phylogenetically diverse reductive dehalogenase-homologous genes in deep subseafloor sedimentary metagenomes.</title>
        <authorList>
            <person name="Kawai M."/>
            <person name="Futagami T."/>
            <person name="Toyoda A."/>
            <person name="Takaki Y."/>
            <person name="Nishi S."/>
            <person name="Hori S."/>
            <person name="Arai W."/>
            <person name="Tsubouchi T."/>
            <person name="Morono Y."/>
            <person name="Uchiyama I."/>
            <person name="Ito T."/>
            <person name="Fujiyama A."/>
            <person name="Inagaki F."/>
            <person name="Takami H."/>
        </authorList>
    </citation>
    <scope>NUCLEOTIDE SEQUENCE</scope>
    <source>
        <strain evidence="1">Expedition CK06-06</strain>
    </source>
</reference>
<name>X1TUI7_9ZZZZ</name>
<accession>X1TUI7</accession>
<gene>
    <name evidence="1" type="ORF">S12H4_52556</name>
</gene>
<feature type="non-terminal residue" evidence="1">
    <location>
        <position position="89"/>
    </location>
</feature>
<organism evidence="1">
    <name type="scientific">marine sediment metagenome</name>
    <dbReference type="NCBI Taxonomy" id="412755"/>
    <lineage>
        <taxon>unclassified sequences</taxon>
        <taxon>metagenomes</taxon>
        <taxon>ecological metagenomes</taxon>
    </lineage>
</organism>
<dbReference type="EMBL" id="BARW01033361">
    <property type="protein sequence ID" value="GAJ08919.1"/>
    <property type="molecule type" value="Genomic_DNA"/>
</dbReference>
<evidence type="ECO:0000313" key="1">
    <source>
        <dbReference type="EMBL" id="GAJ08919.1"/>
    </source>
</evidence>
<sequence>MARTGWRLTRLISQLGIKGGQEFELIPAVQSVLPIGTIDSGLTYPLLAPAGTAGKVLFNVVGTLMTEVHALGDGGAIINLVSWGHRAPT</sequence>